<organism evidence="1 2">
    <name type="scientific">Rhipicephalus microplus</name>
    <name type="common">Cattle tick</name>
    <name type="synonym">Boophilus microplus</name>
    <dbReference type="NCBI Taxonomy" id="6941"/>
    <lineage>
        <taxon>Eukaryota</taxon>
        <taxon>Metazoa</taxon>
        <taxon>Ecdysozoa</taxon>
        <taxon>Arthropoda</taxon>
        <taxon>Chelicerata</taxon>
        <taxon>Arachnida</taxon>
        <taxon>Acari</taxon>
        <taxon>Parasitiformes</taxon>
        <taxon>Ixodida</taxon>
        <taxon>Ixodoidea</taxon>
        <taxon>Ixodidae</taxon>
        <taxon>Rhipicephalinae</taxon>
        <taxon>Rhipicephalus</taxon>
        <taxon>Boophilus</taxon>
    </lineage>
</organism>
<sequence length="70" mass="8180">MRTRSSSSLTKPPGVGDRMWLELENWFPEDRVAQKRAAIRDLILDLHLQQNPGSDFPKRWREVLGVFFAI</sequence>
<reference evidence="1" key="2">
    <citation type="submission" date="2021-09" db="EMBL/GenBank/DDBJ databases">
        <authorList>
            <person name="Jia N."/>
            <person name="Wang J."/>
            <person name="Shi W."/>
            <person name="Du L."/>
            <person name="Sun Y."/>
            <person name="Zhan W."/>
            <person name="Jiang J."/>
            <person name="Wang Q."/>
            <person name="Zhang B."/>
            <person name="Ji P."/>
            <person name="Sakyi L.B."/>
            <person name="Cui X."/>
            <person name="Yuan T."/>
            <person name="Jiang B."/>
            <person name="Yang W."/>
            <person name="Lam T.T.-Y."/>
            <person name="Chang Q."/>
            <person name="Ding S."/>
            <person name="Wang X."/>
            <person name="Zhu J."/>
            <person name="Ruan X."/>
            <person name="Zhao L."/>
            <person name="Wei J."/>
            <person name="Que T."/>
            <person name="Du C."/>
            <person name="Cheng J."/>
            <person name="Dai P."/>
            <person name="Han X."/>
            <person name="Huang E."/>
            <person name="Gao Y."/>
            <person name="Liu J."/>
            <person name="Shao H."/>
            <person name="Ye R."/>
            <person name="Li L."/>
            <person name="Wei W."/>
            <person name="Wang X."/>
            <person name="Wang C."/>
            <person name="Huo Q."/>
            <person name="Li W."/>
            <person name="Guo W."/>
            <person name="Chen H."/>
            <person name="Chen S."/>
            <person name="Zhou L."/>
            <person name="Zhou L."/>
            <person name="Ni X."/>
            <person name="Tian J."/>
            <person name="Zhou Y."/>
            <person name="Sheng Y."/>
            <person name="Liu T."/>
            <person name="Pan Y."/>
            <person name="Xia L."/>
            <person name="Li J."/>
            <person name="Zhao F."/>
            <person name="Cao W."/>
        </authorList>
    </citation>
    <scope>NUCLEOTIDE SEQUENCE</scope>
    <source>
        <strain evidence="1">Rmic-2018</strain>
        <tissue evidence="1">Larvae</tissue>
    </source>
</reference>
<gene>
    <name evidence="1" type="ORF">HPB51_012552</name>
</gene>
<keyword evidence="2" id="KW-1185">Reference proteome</keyword>
<evidence type="ECO:0000313" key="1">
    <source>
        <dbReference type="EMBL" id="KAH8021157.1"/>
    </source>
</evidence>
<accession>A0A9J6DGA5</accession>
<protein>
    <submittedName>
        <fullName evidence="1">Uncharacterized protein</fullName>
    </submittedName>
</protein>
<evidence type="ECO:0000313" key="2">
    <source>
        <dbReference type="Proteomes" id="UP000821866"/>
    </source>
</evidence>
<name>A0A9J6DGA5_RHIMP</name>
<proteinExistence type="predicted"/>
<comment type="caution">
    <text evidence="1">The sequence shown here is derived from an EMBL/GenBank/DDBJ whole genome shotgun (WGS) entry which is preliminary data.</text>
</comment>
<dbReference type="VEuPathDB" id="VectorBase:LOC119174182"/>
<reference evidence="1" key="1">
    <citation type="journal article" date="2020" name="Cell">
        <title>Large-Scale Comparative Analyses of Tick Genomes Elucidate Their Genetic Diversity and Vector Capacities.</title>
        <authorList>
            <consortium name="Tick Genome and Microbiome Consortium (TIGMIC)"/>
            <person name="Jia N."/>
            <person name="Wang J."/>
            <person name="Shi W."/>
            <person name="Du L."/>
            <person name="Sun Y."/>
            <person name="Zhan W."/>
            <person name="Jiang J.F."/>
            <person name="Wang Q."/>
            <person name="Zhang B."/>
            <person name="Ji P."/>
            <person name="Bell-Sakyi L."/>
            <person name="Cui X.M."/>
            <person name="Yuan T.T."/>
            <person name="Jiang B.G."/>
            <person name="Yang W.F."/>
            <person name="Lam T.T."/>
            <person name="Chang Q.C."/>
            <person name="Ding S.J."/>
            <person name="Wang X.J."/>
            <person name="Zhu J.G."/>
            <person name="Ruan X.D."/>
            <person name="Zhao L."/>
            <person name="Wei J.T."/>
            <person name="Ye R.Z."/>
            <person name="Que T.C."/>
            <person name="Du C.H."/>
            <person name="Zhou Y.H."/>
            <person name="Cheng J.X."/>
            <person name="Dai P.F."/>
            <person name="Guo W.B."/>
            <person name="Han X.H."/>
            <person name="Huang E.J."/>
            <person name="Li L.F."/>
            <person name="Wei W."/>
            <person name="Gao Y.C."/>
            <person name="Liu J.Z."/>
            <person name="Shao H.Z."/>
            <person name="Wang X."/>
            <person name="Wang C.C."/>
            <person name="Yang T.C."/>
            <person name="Huo Q.B."/>
            <person name="Li W."/>
            <person name="Chen H.Y."/>
            <person name="Chen S.E."/>
            <person name="Zhou L.G."/>
            <person name="Ni X.B."/>
            <person name="Tian J.H."/>
            <person name="Sheng Y."/>
            <person name="Liu T."/>
            <person name="Pan Y.S."/>
            <person name="Xia L.Y."/>
            <person name="Li J."/>
            <person name="Zhao F."/>
            <person name="Cao W.C."/>
        </authorList>
    </citation>
    <scope>NUCLEOTIDE SEQUENCE</scope>
    <source>
        <strain evidence="1">Rmic-2018</strain>
    </source>
</reference>
<dbReference type="AlphaFoldDB" id="A0A9J6DGA5"/>
<dbReference type="EMBL" id="JABSTU010000009">
    <property type="protein sequence ID" value="KAH8021157.1"/>
    <property type="molecule type" value="Genomic_DNA"/>
</dbReference>
<dbReference type="Proteomes" id="UP000821866">
    <property type="component" value="Chromosome 7"/>
</dbReference>